<gene>
    <name evidence="2" type="ORF">DYU11_00865</name>
</gene>
<evidence type="ECO:0000313" key="3">
    <source>
        <dbReference type="Proteomes" id="UP000283523"/>
    </source>
</evidence>
<organism evidence="2 3">
    <name type="scientific">Fibrisoma montanum</name>
    <dbReference type="NCBI Taxonomy" id="2305895"/>
    <lineage>
        <taxon>Bacteria</taxon>
        <taxon>Pseudomonadati</taxon>
        <taxon>Bacteroidota</taxon>
        <taxon>Cytophagia</taxon>
        <taxon>Cytophagales</taxon>
        <taxon>Spirosomataceae</taxon>
        <taxon>Fibrisoma</taxon>
    </lineage>
</organism>
<dbReference type="Proteomes" id="UP000283523">
    <property type="component" value="Unassembled WGS sequence"/>
</dbReference>
<dbReference type="EMBL" id="QXED01000001">
    <property type="protein sequence ID" value="RIV26905.1"/>
    <property type="molecule type" value="Genomic_DNA"/>
</dbReference>
<reference evidence="2 3" key="1">
    <citation type="submission" date="2018-08" db="EMBL/GenBank/DDBJ databases">
        <title>Fibrisoma montanum sp. nov., isolated from Danxia mountain soil.</title>
        <authorList>
            <person name="Huang Y."/>
        </authorList>
    </citation>
    <scope>NUCLEOTIDE SEQUENCE [LARGE SCALE GENOMIC DNA]</scope>
    <source>
        <strain evidence="2 3">HYT19</strain>
    </source>
</reference>
<keyword evidence="3" id="KW-1185">Reference proteome</keyword>
<feature type="region of interest" description="Disordered" evidence="1">
    <location>
        <begin position="55"/>
        <end position="82"/>
    </location>
</feature>
<sequence>MEIVFYVHLLTHRDTRFQNRQIRSFEMTSGYGKPGKKVALLQNAVRTTRTTEAAKTGYVQDKDGTGKRNLSVRYESQGVVSQ</sequence>
<evidence type="ECO:0000256" key="1">
    <source>
        <dbReference type="SAM" id="MobiDB-lite"/>
    </source>
</evidence>
<evidence type="ECO:0000313" key="2">
    <source>
        <dbReference type="EMBL" id="RIV26905.1"/>
    </source>
</evidence>
<name>A0A418MHL5_9BACT</name>
<protein>
    <submittedName>
        <fullName evidence="2">Uncharacterized protein</fullName>
    </submittedName>
</protein>
<dbReference type="AlphaFoldDB" id="A0A418MHL5"/>
<accession>A0A418MHL5</accession>
<proteinExistence type="predicted"/>
<comment type="caution">
    <text evidence="2">The sequence shown here is derived from an EMBL/GenBank/DDBJ whole genome shotgun (WGS) entry which is preliminary data.</text>
</comment>